<evidence type="ECO:0000313" key="2">
    <source>
        <dbReference type="EMBL" id="MSC32005.1"/>
    </source>
</evidence>
<gene>
    <name evidence="2" type="ORF">GKD88_02565</name>
    <name evidence="1" type="ORF">GKE08_02765</name>
</gene>
<dbReference type="EMBL" id="WKPI01000002">
    <property type="protein sequence ID" value="MSC32005.1"/>
    <property type="molecule type" value="Genomic_DNA"/>
</dbReference>
<sequence length="49" mass="5306">MQKNLTTLCKLAAILIVIASVFYFSSGALNQTPNLNVSNMPLSQILIPN</sequence>
<dbReference type="AlphaFoldDB" id="A0A6N7S3J8"/>
<protein>
    <submittedName>
        <fullName evidence="1">Uncharacterized protein</fullName>
    </submittedName>
</protein>
<evidence type="ECO:0000313" key="4">
    <source>
        <dbReference type="Proteomes" id="UP000480929"/>
    </source>
</evidence>
<dbReference type="Proteomes" id="UP000433575">
    <property type="component" value="Unassembled WGS sequence"/>
</dbReference>
<proteinExistence type="predicted"/>
<keyword evidence="4" id="KW-1185">Reference proteome</keyword>
<name>A0A6N7S3J8_9FIRM</name>
<dbReference type="Proteomes" id="UP000480929">
    <property type="component" value="Unassembled WGS sequence"/>
</dbReference>
<dbReference type="OrthoDB" id="1651286at2"/>
<dbReference type="RefSeq" id="WP_154237860.1">
    <property type="nucleotide sequence ID" value="NZ_AP031450.1"/>
</dbReference>
<reference evidence="3 4" key="1">
    <citation type="journal article" date="2019" name="Nat. Med.">
        <title>A library of human gut bacterial isolates paired with longitudinal multiomics data enables mechanistic microbiome research.</title>
        <authorList>
            <person name="Poyet M."/>
            <person name="Groussin M."/>
            <person name="Gibbons S.M."/>
            <person name="Avila-Pacheco J."/>
            <person name="Jiang X."/>
            <person name="Kearney S.M."/>
            <person name="Perrotta A.R."/>
            <person name="Berdy B."/>
            <person name="Zhao S."/>
            <person name="Lieberman T.D."/>
            <person name="Swanson P.K."/>
            <person name="Smith M."/>
            <person name="Roesemann S."/>
            <person name="Alexander J.E."/>
            <person name="Rich S.A."/>
            <person name="Livny J."/>
            <person name="Vlamakis H."/>
            <person name="Clish C."/>
            <person name="Bullock K."/>
            <person name="Deik A."/>
            <person name="Scott J."/>
            <person name="Pierce K.A."/>
            <person name="Xavier R.J."/>
            <person name="Alm E.J."/>
        </authorList>
    </citation>
    <scope>NUCLEOTIDE SEQUENCE [LARGE SCALE GENOMIC DNA]</scope>
    <source>
        <strain evidence="1 3">BIOML-A4</strain>
        <strain evidence="2 4">BIOML-A5</strain>
    </source>
</reference>
<evidence type="ECO:0000313" key="1">
    <source>
        <dbReference type="EMBL" id="MSA88250.1"/>
    </source>
</evidence>
<evidence type="ECO:0000313" key="3">
    <source>
        <dbReference type="Proteomes" id="UP000433575"/>
    </source>
</evidence>
<accession>A0A6N7S3J8</accession>
<comment type="caution">
    <text evidence="1">The sequence shown here is derived from an EMBL/GenBank/DDBJ whole genome shotgun (WGS) entry which is preliminary data.</text>
</comment>
<organism evidence="1 3">
    <name type="scientific">Holdemania massiliensis</name>
    <dbReference type="NCBI Taxonomy" id="1468449"/>
    <lineage>
        <taxon>Bacteria</taxon>
        <taxon>Bacillati</taxon>
        <taxon>Bacillota</taxon>
        <taxon>Erysipelotrichia</taxon>
        <taxon>Erysipelotrichales</taxon>
        <taxon>Erysipelotrichaceae</taxon>
        <taxon>Holdemania</taxon>
    </lineage>
</organism>
<dbReference type="EMBL" id="WKPJ01000002">
    <property type="protein sequence ID" value="MSA88250.1"/>
    <property type="molecule type" value="Genomic_DNA"/>
</dbReference>